<proteinExistence type="predicted"/>
<feature type="region of interest" description="Disordered" evidence="1">
    <location>
        <begin position="63"/>
        <end position="94"/>
    </location>
</feature>
<name>A0A4C1UIS3_EUMVA</name>
<comment type="caution">
    <text evidence="2">The sequence shown here is derived from an EMBL/GenBank/DDBJ whole genome shotgun (WGS) entry which is preliminary data.</text>
</comment>
<gene>
    <name evidence="2" type="ORF">EVAR_16080_1</name>
</gene>
<keyword evidence="3" id="KW-1185">Reference proteome</keyword>
<reference evidence="2 3" key="1">
    <citation type="journal article" date="2019" name="Commun. Biol.">
        <title>The bagworm genome reveals a unique fibroin gene that provides high tensile strength.</title>
        <authorList>
            <person name="Kono N."/>
            <person name="Nakamura H."/>
            <person name="Ohtoshi R."/>
            <person name="Tomita M."/>
            <person name="Numata K."/>
            <person name="Arakawa K."/>
        </authorList>
    </citation>
    <scope>NUCLEOTIDE SEQUENCE [LARGE SCALE GENOMIC DNA]</scope>
</reference>
<dbReference type="AlphaFoldDB" id="A0A4C1UIS3"/>
<sequence length="237" mass="25375">MDGRRGVRGDSANATTRTRTRATRQVSLLYFYLHTVLGAGEGPHACAPSPPCLFTSAARRPANGESRDAALLTSGGGPGAATTSRGRGPRAPPEGTTAAIYIRMAPETETLTDGVGRGCSTSALRYTVAGTDPACRAASSSREAAMRATLRPSAGHIASAILPGSVGVNRMRAPTALSQRRNSDSLRGELSSMLTVFKVDLRTYCQIVEPRKRFRMPSKPRHKVEFDEMFDDKHQNQ</sequence>
<evidence type="ECO:0000256" key="1">
    <source>
        <dbReference type="SAM" id="MobiDB-lite"/>
    </source>
</evidence>
<evidence type="ECO:0000313" key="2">
    <source>
        <dbReference type="EMBL" id="GBP26229.1"/>
    </source>
</evidence>
<accession>A0A4C1UIS3</accession>
<evidence type="ECO:0000313" key="3">
    <source>
        <dbReference type="Proteomes" id="UP000299102"/>
    </source>
</evidence>
<protein>
    <submittedName>
        <fullName evidence="2">Uncharacterized protein</fullName>
    </submittedName>
</protein>
<dbReference type="EMBL" id="BGZK01000178">
    <property type="protein sequence ID" value="GBP26229.1"/>
    <property type="molecule type" value="Genomic_DNA"/>
</dbReference>
<dbReference type="Proteomes" id="UP000299102">
    <property type="component" value="Unassembled WGS sequence"/>
</dbReference>
<organism evidence="2 3">
    <name type="scientific">Eumeta variegata</name>
    <name type="common">Bagworm moth</name>
    <name type="synonym">Eumeta japonica</name>
    <dbReference type="NCBI Taxonomy" id="151549"/>
    <lineage>
        <taxon>Eukaryota</taxon>
        <taxon>Metazoa</taxon>
        <taxon>Ecdysozoa</taxon>
        <taxon>Arthropoda</taxon>
        <taxon>Hexapoda</taxon>
        <taxon>Insecta</taxon>
        <taxon>Pterygota</taxon>
        <taxon>Neoptera</taxon>
        <taxon>Endopterygota</taxon>
        <taxon>Lepidoptera</taxon>
        <taxon>Glossata</taxon>
        <taxon>Ditrysia</taxon>
        <taxon>Tineoidea</taxon>
        <taxon>Psychidae</taxon>
        <taxon>Oiketicinae</taxon>
        <taxon>Eumeta</taxon>
    </lineage>
</organism>